<organism evidence="1 2">
    <name type="scientific">Zizania palustris</name>
    <name type="common">Northern wild rice</name>
    <dbReference type="NCBI Taxonomy" id="103762"/>
    <lineage>
        <taxon>Eukaryota</taxon>
        <taxon>Viridiplantae</taxon>
        <taxon>Streptophyta</taxon>
        <taxon>Embryophyta</taxon>
        <taxon>Tracheophyta</taxon>
        <taxon>Spermatophyta</taxon>
        <taxon>Magnoliopsida</taxon>
        <taxon>Liliopsida</taxon>
        <taxon>Poales</taxon>
        <taxon>Poaceae</taxon>
        <taxon>BOP clade</taxon>
        <taxon>Oryzoideae</taxon>
        <taxon>Oryzeae</taxon>
        <taxon>Zizaniinae</taxon>
        <taxon>Zizania</taxon>
    </lineage>
</organism>
<comment type="caution">
    <text evidence="1">The sequence shown here is derived from an EMBL/GenBank/DDBJ whole genome shotgun (WGS) entry which is preliminary data.</text>
</comment>
<gene>
    <name evidence="1" type="ORF">GUJ93_ZPchr0002g26092</name>
</gene>
<name>A0A8J5RI92_ZIZPA</name>
<dbReference type="AlphaFoldDB" id="A0A8J5RI92"/>
<dbReference type="Proteomes" id="UP000729402">
    <property type="component" value="Unassembled WGS sequence"/>
</dbReference>
<protein>
    <submittedName>
        <fullName evidence="1">Uncharacterized protein</fullName>
    </submittedName>
</protein>
<reference evidence="1" key="1">
    <citation type="journal article" date="2021" name="bioRxiv">
        <title>Whole Genome Assembly and Annotation of Northern Wild Rice, Zizania palustris L., Supports a Whole Genome Duplication in the Zizania Genus.</title>
        <authorList>
            <person name="Haas M."/>
            <person name="Kono T."/>
            <person name="Macchietto M."/>
            <person name="Millas R."/>
            <person name="McGilp L."/>
            <person name="Shao M."/>
            <person name="Duquette J."/>
            <person name="Hirsch C.N."/>
            <person name="Kimball J."/>
        </authorList>
    </citation>
    <scope>NUCLEOTIDE SEQUENCE</scope>
    <source>
        <tissue evidence="1">Fresh leaf tissue</tissue>
    </source>
</reference>
<evidence type="ECO:0000313" key="2">
    <source>
        <dbReference type="Proteomes" id="UP000729402"/>
    </source>
</evidence>
<dbReference type="EMBL" id="JAAALK010000287">
    <property type="protein sequence ID" value="KAG8060170.1"/>
    <property type="molecule type" value="Genomic_DNA"/>
</dbReference>
<reference evidence="1" key="2">
    <citation type="submission" date="2021-02" db="EMBL/GenBank/DDBJ databases">
        <authorList>
            <person name="Kimball J.A."/>
            <person name="Haas M.W."/>
            <person name="Macchietto M."/>
            <person name="Kono T."/>
            <person name="Duquette J."/>
            <person name="Shao M."/>
        </authorList>
    </citation>
    <scope>NUCLEOTIDE SEQUENCE</scope>
    <source>
        <tissue evidence="1">Fresh leaf tissue</tissue>
    </source>
</reference>
<proteinExistence type="predicted"/>
<sequence>MVNAYDGVQIVDSIHKSKYHITTIADCSHCSCLRDPAFEMETADTENLLKEKHAVSSDLQGTVKMLGDGHTVTVLSVQSKSSSPHVCSHSPYQKRLKSSDYWICHAISRSSGGGYYPTDGCVESTDMPDLVGEAGV</sequence>
<keyword evidence="2" id="KW-1185">Reference proteome</keyword>
<evidence type="ECO:0000313" key="1">
    <source>
        <dbReference type="EMBL" id="KAG8060170.1"/>
    </source>
</evidence>
<accession>A0A8J5RI92</accession>